<proteinExistence type="inferred from homology"/>
<evidence type="ECO:0000256" key="1">
    <source>
        <dbReference type="ARBA" id="ARBA00010883"/>
    </source>
</evidence>
<dbReference type="GO" id="GO:0032266">
    <property type="term" value="F:phosphatidylinositol-3-phosphate binding"/>
    <property type="evidence" value="ECO:0007669"/>
    <property type="project" value="TreeGrafter"/>
</dbReference>
<keyword evidence="2" id="KW-0175">Coiled coil</keyword>
<dbReference type="InterPro" id="IPR027267">
    <property type="entry name" value="AH/BAR_dom_sf"/>
</dbReference>
<feature type="region of interest" description="Disordered" evidence="3">
    <location>
        <begin position="1"/>
        <end position="45"/>
    </location>
</feature>
<evidence type="ECO:0000313" key="5">
    <source>
        <dbReference type="EMBL" id="KAK3799590.1"/>
    </source>
</evidence>
<gene>
    <name evidence="5" type="ORF">RRG08_053218</name>
</gene>
<dbReference type="PROSITE" id="PS50195">
    <property type="entry name" value="PX"/>
    <property type="match status" value="1"/>
</dbReference>
<comment type="caution">
    <text evidence="5">The sequence shown here is derived from an EMBL/GenBank/DDBJ whole genome shotgun (WGS) entry which is preliminary data.</text>
</comment>
<dbReference type="SUPFAM" id="SSF64268">
    <property type="entry name" value="PX domain"/>
    <property type="match status" value="1"/>
</dbReference>
<dbReference type="GO" id="GO:0031901">
    <property type="term" value="C:early endosome membrane"/>
    <property type="evidence" value="ECO:0007669"/>
    <property type="project" value="TreeGrafter"/>
</dbReference>
<dbReference type="AlphaFoldDB" id="A0AAE1EAK0"/>
<dbReference type="GO" id="GO:0015031">
    <property type="term" value="P:protein transport"/>
    <property type="evidence" value="ECO:0007669"/>
    <property type="project" value="InterPro"/>
</dbReference>
<feature type="compositionally biased region" description="Basic and acidic residues" evidence="3">
    <location>
        <begin position="1"/>
        <end position="23"/>
    </location>
</feature>
<dbReference type="InterPro" id="IPR034902">
    <property type="entry name" value="PX_SNX4"/>
</dbReference>
<dbReference type="Pfam" id="PF00787">
    <property type="entry name" value="PX"/>
    <property type="match status" value="1"/>
</dbReference>
<reference evidence="5" key="1">
    <citation type="journal article" date="2023" name="G3 (Bethesda)">
        <title>A reference genome for the long-term kleptoplast-retaining sea slug Elysia crispata morphotype clarki.</title>
        <authorList>
            <person name="Eastman K.E."/>
            <person name="Pendleton A.L."/>
            <person name="Shaikh M.A."/>
            <person name="Suttiyut T."/>
            <person name="Ogas R."/>
            <person name="Tomko P."/>
            <person name="Gavelis G."/>
            <person name="Widhalm J.R."/>
            <person name="Wisecaver J.H."/>
        </authorList>
    </citation>
    <scope>NUCLEOTIDE SEQUENCE</scope>
    <source>
        <strain evidence="5">ECLA1</strain>
    </source>
</reference>
<accession>A0AAE1EAK0</accession>
<keyword evidence="6" id="KW-1185">Reference proteome</keyword>
<dbReference type="InterPro" id="IPR034783">
    <property type="entry name" value="SNX4"/>
</dbReference>
<dbReference type="InterPro" id="IPR036871">
    <property type="entry name" value="PX_dom_sf"/>
</dbReference>
<dbReference type="SMART" id="SM00312">
    <property type="entry name" value="PX"/>
    <property type="match status" value="1"/>
</dbReference>
<dbReference type="Gene3D" id="3.30.1520.10">
    <property type="entry name" value="Phox-like domain"/>
    <property type="match status" value="1"/>
</dbReference>
<dbReference type="Gene3D" id="1.20.1270.60">
    <property type="entry name" value="Arfaptin homology (AH) domain/BAR domain"/>
    <property type="match status" value="1"/>
</dbReference>
<dbReference type="GO" id="GO:2000786">
    <property type="term" value="P:positive regulation of autophagosome assembly"/>
    <property type="evidence" value="ECO:0007669"/>
    <property type="project" value="TreeGrafter"/>
</dbReference>
<comment type="similarity">
    <text evidence="1">Belongs to the sorting nexin family.</text>
</comment>
<organism evidence="5 6">
    <name type="scientific">Elysia crispata</name>
    <name type="common">lettuce slug</name>
    <dbReference type="NCBI Taxonomy" id="231223"/>
    <lineage>
        <taxon>Eukaryota</taxon>
        <taxon>Metazoa</taxon>
        <taxon>Spiralia</taxon>
        <taxon>Lophotrochozoa</taxon>
        <taxon>Mollusca</taxon>
        <taxon>Gastropoda</taxon>
        <taxon>Heterobranchia</taxon>
        <taxon>Euthyneura</taxon>
        <taxon>Panpulmonata</taxon>
        <taxon>Sacoglossa</taxon>
        <taxon>Placobranchoidea</taxon>
        <taxon>Plakobranchidae</taxon>
        <taxon>Elysia</taxon>
    </lineage>
</organism>
<protein>
    <recommendedName>
        <fullName evidence="4">PX domain-containing protein</fullName>
    </recommendedName>
</protein>
<sequence length="458" mass="52819">MAEDGGMKPKPADTDPLSDDIKPIKNATALVSSEAKRGKRADKPKKSHLLQWMEITVTEPEKKTIASMKMQDTFVVYLIETRVTDENMQGYGEGATSVWRRYTEFELLRNYLDVTFPSVIVPPLPEKKASYAWQNVSMDRFDPDFIERRRAGLEIFLLRCAAHPRLCQDKIFMGFLHQEQGWRDTVNATDFYSKAESRLKALNAQFRLKNHDRRFEELKNYCTELQSNIGNILKIRARLCDKLYGIHKVHGNYARVFNEWSAIEKDIAEHLQSASHYMDVYSATIDAELEEEEQYADQLKEYYAFGDSVRAVCRRYECAQYDLEKAEEGLVNKSCQREALKLAIAESPVSEENNGQGKGGFSLSGVKTKLFGGDTPEQREVRLKQLDEQIVQAEAELKNVQEESQEFIELALRDIDRFQRQKTKDLQEIFTNYAVMQIKQCKKGIAIWTSAKDCFSKM</sequence>
<dbReference type="InterPro" id="IPR001683">
    <property type="entry name" value="PX_dom"/>
</dbReference>
<dbReference type="Proteomes" id="UP001283361">
    <property type="component" value="Unassembled WGS sequence"/>
</dbReference>
<name>A0AAE1EAK0_9GAST</name>
<evidence type="ECO:0000259" key="4">
    <source>
        <dbReference type="PROSITE" id="PS50195"/>
    </source>
</evidence>
<evidence type="ECO:0000313" key="6">
    <source>
        <dbReference type="Proteomes" id="UP001283361"/>
    </source>
</evidence>
<evidence type="ECO:0000256" key="2">
    <source>
        <dbReference type="SAM" id="Coils"/>
    </source>
</evidence>
<dbReference type="GO" id="GO:0005886">
    <property type="term" value="C:plasma membrane"/>
    <property type="evidence" value="ECO:0007669"/>
    <property type="project" value="TreeGrafter"/>
</dbReference>
<feature type="coiled-coil region" evidence="2">
    <location>
        <begin position="383"/>
        <end position="410"/>
    </location>
</feature>
<evidence type="ECO:0000256" key="3">
    <source>
        <dbReference type="SAM" id="MobiDB-lite"/>
    </source>
</evidence>
<dbReference type="CDD" id="cd06864">
    <property type="entry name" value="PX_SNX4"/>
    <property type="match status" value="1"/>
</dbReference>
<feature type="domain" description="PX" evidence="4">
    <location>
        <begin position="55"/>
        <end position="183"/>
    </location>
</feature>
<dbReference type="GO" id="GO:0031201">
    <property type="term" value="C:SNARE complex"/>
    <property type="evidence" value="ECO:0007669"/>
    <property type="project" value="TreeGrafter"/>
</dbReference>
<dbReference type="PANTHER" id="PTHR46596:SF1">
    <property type="entry name" value="SORTING NEXIN-4"/>
    <property type="match status" value="1"/>
</dbReference>
<dbReference type="PANTHER" id="PTHR46596">
    <property type="entry name" value="SORTING NEXIN-4"/>
    <property type="match status" value="1"/>
</dbReference>
<dbReference type="EMBL" id="JAWDGP010000552">
    <property type="protein sequence ID" value="KAK3799590.1"/>
    <property type="molecule type" value="Genomic_DNA"/>
</dbReference>